<dbReference type="STRING" id="145388.A0A0D2M967"/>
<dbReference type="AlphaFoldDB" id="A0A0D2M967"/>
<feature type="transmembrane region" description="Helical" evidence="5">
    <location>
        <begin position="54"/>
        <end position="75"/>
    </location>
</feature>
<dbReference type="Gene3D" id="3.40.1110.10">
    <property type="entry name" value="Calcium-transporting ATPase, cytoplasmic domain N"/>
    <property type="match status" value="1"/>
</dbReference>
<dbReference type="OrthoDB" id="377733at2759"/>
<dbReference type="GeneID" id="25727559"/>
<evidence type="ECO:0000256" key="2">
    <source>
        <dbReference type="ARBA" id="ARBA00022692"/>
    </source>
</evidence>
<dbReference type="SUPFAM" id="SSF56784">
    <property type="entry name" value="HAD-like"/>
    <property type="match status" value="1"/>
</dbReference>
<dbReference type="RefSeq" id="XP_013896581.1">
    <property type="nucleotide sequence ID" value="XM_014041127.1"/>
</dbReference>
<name>A0A0D2M967_9CHLO</name>
<evidence type="ECO:0000313" key="6">
    <source>
        <dbReference type="EMBL" id="KIY97561.1"/>
    </source>
</evidence>
<protein>
    <submittedName>
        <fullName evidence="6">Phospholipid-translocating ATPase</fullName>
        <ecNumber evidence="6">3.6.3.1</ecNumber>
    </submittedName>
</protein>
<dbReference type="InterPro" id="IPR023299">
    <property type="entry name" value="ATPase_P-typ_cyto_dom_N"/>
</dbReference>
<evidence type="ECO:0000256" key="5">
    <source>
        <dbReference type="SAM" id="Phobius"/>
    </source>
</evidence>
<dbReference type="GO" id="GO:0005886">
    <property type="term" value="C:plasma membrane"/>
    <property type="evidence" value="ECO:0007669"/>
    <property type="project" value="TreeGrafter"/>
</dbReference>
<organism evidence="6 7">
    <name type="scientific">Monoraphidium neglectum</name>
    <dbReference type="NCBI Taxonomy" id="145388"/>
    <lineage>
        <taxon>Eukaryota</taxon>
        <taxon>Viridiplantae</taxon>
        <taxon>Chlorophyta</taxon>
        <taxon>core chlorophytes</taxon>
        <taxon>Chlorophyceae</taxon>
        <taxon>CS clade</taxon>
        <taxon>Sphaeropleales</taxon>
        <taxon>Selenastraceae</taxon>
        <taxon>Monoraphidium</taxon>
    </lineage>
</organism>
<dbReference type="EC" id="3.6.3.1" evidence="6"/>
<dbReference type="InterPro" id="IPR023298">
    <property type="entry name" value="ATPase_P-typ_TM_dom_sf"/>
</dbReference>
<dbReference type="Proteomes" id="UP000054498">
    <property type="component" value="Unassembled WGS sequence"/>
</dbReference>
<dbReference type="GO" id="GO:0000166">
    <property type="term" value="F:nucleotide binding"/>
    <property type="evidence" value="ECO:0007669"/>
    <property type="project" value="InterPro"/>
</dbReference>
<dbReference type="GO" id="GO:0016787">
    <property type="term" value="F:hydrolase activity"/>
    <property type="evidence" value="ECO:0007669"/>
    <property type="project" value="UniProtKB-KW"/>
</dbReference>
<dbReference type="GO" id="GO:0140326">
    <property type="term" value="F:ATPase-coupled intramembrane lipid transporter activity"/>
    <property type="evidence" value="ECO:0007669"/>
    <property type="project" value="TreeGrafter"/>
</dbReference>
<evidence type="ECO:0000256" key="1">
    <source>
        <dbReference type="ARBA" id="ARBA00004370"/>
    </source>
</evidence>
<keyword evidence="7" id="KW-1185">Reference proteome</keyword>
<comment type="subcellular location">
    <subcellularLocation>
        <location evidence="1">Membrane</location>
    </subcellularLocation>
</comment>
<dbReference type="SUPFAM" id="SSF81665">
    <property type="entry name" value="Calcium ATPase, transmembrane domain M"/>
    <property type="match status" value="1"/>
</dbReference>
<dbReference type="EMBL" id="KK102518">
    <property type="protein sequence ID" value="KIY97561.1"/>
    <property type="molecule type" value="Genomic_DNA"/>
</dbReference>
<evidence type="ECO:0000313" key="7">
    <source>
        <dbReference type="Proteomes" id="UP000054498"/>
    </source>
</evidence>
<reference evidence="6 7" key="1">
    <citation type="journal article" date="2013" name="BMC Genomics">
        <title>Reconstruction of the lipid metabolism for the microalga Monoraphidium neglectum from its genome sequence reveals characteristics suitable for biofuel production.</title>
        <authorList>
            <person name="Bogen C."/>
            <person name="Al-Dilaimi A."/>
            <person name="Albersmeier A."/>
            <person name="Wichmann J."/>
            <person name="Grundmann M."/>
            <person name="Rupp O."/>
            <person name="Lauersen K.J."/>
            <person name="Blifernez-Klassen O."/>
            <person name="Kalinowski J."/>
            <person name="Goesmann A."/>
            <person name="Mussgnug J.H."/>
            <person name="Kruse O."/>
        </authorList>
    </citation>
    <scope>NUCLEOTIDE SEQUENCE [LARGE SCALE GENOMIC DNA]</scope>
    <source>
        <strain evidence="6 7">SAG 48.87</strain>
    </source>
</reference>
<dbReference type="PANTHER" id="PTHR24092:SF218">
    <property type="entry name" value="PHOSPHOLIPID-TRANSPORTING ATPASE"/>
    <property type="match status" value="1"/>
</dbReference>
<keyword evidence="6" id="KW-0378">Hydrolase</keyword>
<accession>A0A0D2M967</accession>
<dbReference type="SUPFAM" id="SSF81660">
    <property type="entry name" value="Metal cation-transporting ATPase, ATP-binding domain N"/>
    <property type="match status" value="1"/>
</dbReference>
<dbReference type="PROSITE" id="PS00154">
    <property type="entry name" value="ATPASE_E1_E2"/>
    <property type="match status" value="1"/>
</dbReference>
<keyword evidence="4 5" id="KW-0472">Membrane</keyword>
<evidence type="ECO:0000256" key="3">
    <source>
        <dbReference type="ARBA" id="ARBA00022989"/>
    </source>
</evidence>
<dbReference type="Pfam" id="PF13246">
    <property type="entry name" value="Cation_ATPase"/>
    <property type="match status" value="1"/>
</dbReference>
<dbReference type="InterPro" id="IPR036412">
    <property type="entry name" value="HAD-like_sf"/>
</dbReference>
<sequence>MAAWLGDPEATGRGSKLRKTDWVIGAVVFTGPDTKVVRNMLPAPRKVTRLERSMNGVVVATLATLGALAFIMAVANQAWEARHNPGRDWYLQHENSWPELSPGIAGFLVQMVRFLILMAQAVPISLYVTLETVKVAQCKLLYDRDRAMYWAAEDVPFTSRTTTLNEELGQVEYVLSDKTGTLTQNVMGFVLASIAGTLYGHTPATAAATGFAAAGVTNGARAGGTARAGAPARVGGAAEYMAAQGSIADVPNNTPHTVSLDTRLRAAVAAEAARRKAAPDGAAAAAFAGAAGGGGGGGGAAADFLLALALCNTVVPTATDDGTLLYQAASPDEEALVAAAAYLGVKLVARSASHVEVEMAGELQRFELLSVLEFSSDRKRMSVVVRRPGGGKGAGKVAGDGGGGGGGRGEGEVVLLCKGADNVVLERLAPAQQLLPATSSHLDTMSGAGFRTLVVASKAISNDDYAKWAVEYKEACASLEGRDAKVAACCERIERGLTLMGATAVEDKLQDGVPEAIAGLKAAGIKVWVLTGE</sequence>
<dbReference type="KEGG" id="mng:MNEG_10400"/>
<proteinExistence type="predicted"/>
<keyword evidence="3 5" id="KW-1133">Transmembrane helix</keyword>
<gene>
    <name evidence="6" type="ORF">MNEG_10400</name>
</gene>
<evidence type="ECO:0000256" key="4">
    <source>
        <dbReference type="ARBA" id="ARBA00023136"/>
    </source>
</evidence>
<keyword evidence="2 5" id="KW-0812">Transmembrane</keyword>
<dbReference type="PANTHER" id="PTHR24092">
    <property type="entry name" value="PROBABLE PHOSPHOLIPID-TRANSPORTING ATPASE"/>
    <property type="match status" value="1"/>
</dbReference>
<dbReference type="GO" id="GO:0045332">
    <property type="term" value="P:phospholipid translocation"/>
    <property type="evidence" value="ECO:0007669"/>
    <property type="project" value="TreeGrafter"/>
</dbReference>
<dbReference type="InterPro" id="IPR018303">
    <property type="entry name" value="ATPase_P-typ_P_site"/>
</dbReference>